<evidence type="ECO:0008006" key="3">
    <source>
        <dbReference type="Google" id="ProtNLM"/>
    </source>
</evidence>
<dbReference type="Pfam" id="PF14054">
    <property type="entry name" value="DUF4249"/>
    <property type="match status" value="1"/>
</dbReference>
<dbReference type="EMBL" id="BAABGQ010000008">
    <property type="protein sequence ID" value="GAA4505549.1"/>
    <property type="molecule type" value="Genomic_DNA"/>
</dbReference>
<dbReference type="InterPro" id="IPR025345">
    <property type="entry name" value="DUF4249"/>
</dbReference>
<accession>A0ABP8QM20</accession>
<dbReference type="Proteomes" id="UP001501243">
    <property type="component" value="Unassembled WGS sequence"/>
</dbReference>
<proteinExistence type="predicted"/>
<organism evidence="1 2">
    <name type="scientific">Hymenobacter ginsengisoli</name>
    <dbReference type="NCBI Taxonomy" id="1051626"/>
    <lineage>
        <taxon>Bacteria</taxon>
        <taxon>Pseudomonadati</taxon>
        <taxon>Bacteroidota</taxon>
        <taxon>Cytophagia</taxon>
        <taxon>Cytophagales</taxon>
        <taxon>Hymenobacteraceae</taxon>
        <taxon>Hymenobacter</taxon>
    </lineage>
</organism>
<comment type="caution">
    <text evidence="1">The sequence shown here is derived from an EMBL/GenBank/DDBJ whole genome shotgun (WGS) entry which is preliminary data.</text>
</comment>
<reference evidence="2" key="1">
    <citation type="journal article" date="2019" name="Int. J. Syst. Evol. Microbiol.">
        <title>The Global Catalogue of Microorganisms (GCM) 10K type strain sequencing project: providing services to taxonomists for standard genome sequencing and annotation.</title>
        <authorList>
            <consortium name="The Broad Institute Genomics Platform"/>
            <consortium name="The Broad Institute Genome Sequencing Center for Infectious Disease"/>
            <person name="Wu L."/>
            <person name="Ma J."/>
        </authorList>
    </citation>
    <scope>NUCLEOTIDE SEQUENCE [LARGE SCALE GENOMIC DNA]</scope>
    <source>
        <strain evidence="2">JCM 17841</strain>
    </source>
</reference>
<protein>
    <recommendedName>
        <fullName evidence="3">DUF4249 domain-containing protein</fullName>
    </recommendedName>
</protein>
<gene>
    <name evidence="1" type="ORF">GCM10023172_33570</name>
</gene>
<name>A0ABP8QM20_9BACT</name>
<evidence type="ECO:0000313" key="2">
    <source>
        <dbReference type="Proteomes" id="UP001501243"/>
    </source>
</evidence>
<keyword evidence="2" id="KW-1185">Reference proteome</keyword>
<evidence type="ECO:0000313" key="1">
    <source>
        <dbReference type="EMBL" id="GAA4505549.1"/>
    </source>
</evidence>
<sequence>MTFCYLLFAMSENSPNRLLILLLATLLLVSTSCEKVVNLNLKTSPTQLVIEGNLVDDNRPCQVSLSTSANYTDTNTFAPVTGATVTLADNAGSTETLREATPGQYTGATIKGVPGRSYTLRVETGGNSYVAVSTLPSPVVPFEKLSTQVSTVGNNIQAVVDYTDPVGPGNSYLFRQYRNGRLNNAIFVQNDQFTDGKHITQTLRSFSNSSTDPNGVNKLAAGDSLQVEMQNIDPNVYEYFRTLNQILTVGGAPSTTPANPKSNFSGGALGYFSAHSRRVLRIKVQ</sequence>